<dbReference type="AlphaFoldDB" id="A0A0C3EV80"/>
<proteinExistence type="predicted"/>
<keyword evidence="2" id="KW-1185">Reference proteome</keyword>
<dbReference type="EMBL" id="KN833187">
    <property type="protein sequence ID" value="KIM71929.1"/>
    <property type="molecule type" value="Genomic_DNA"/>
</dbReference>
<reference evidence="2" key="2">
    <citation type="submission" date="2015-01" db="EMBL/GenBank/DDBJ databases">
        <title>Evolutionary Origins and Diversification of the Mycorrhizal Mutualists.</title>
        <authorList>
            <consortium name="DOE Joint Genome Institute"/>
            <consortium name="Mycorrhizal Genomics Consortium"/>
            <person name="Kohler A."/>
            <person name="Kuo A."/>
            <person name="Nagy L.G."/>
            <person name="Floudas D."/>
            <person name="Copeland A."/>
            <person name="Barry K.W."/>
            <person name="Cichocki N."/>
            <person name="Veneault-Fourrey C."/>
            <person name="LaButti K."/>
            <person name="Lindquist E.A."/>
            <person name="Lipzen A."/>
            <person name="Lundell T."/>
            <person name="Morin E."/>
            <person name="Murat C."/>
            <person name="Riley R."/>
            <person name="Ohm R."/>
            <person name="Sun H."/>
            <person name="Tunlid A."/>
            <person name="Henrissat B."/>
            <person name="Grigoriev I.V."/>
            <person name="Hibbett D.S."/>
            <person name="Martin F."/>
        </authorList>
    </citation>
    <scope>NUCLEOTIDE SEQUENCE [LARGE SCALE GENOMIC DNA]</scope>
    <source>
        <strain evidence="2">F 1598</strain>
    </source>
</reference>
<evidence type="ECO:0000313" key="1">
    <source>
        <dbReference type="EMBL" id="KIM71929.1"/>
    </source>
</evidence>
<dbReference type="Proteomes" id="UP000054166">
    <property type="component" value="Unassembled WGS sequence"/>
</dbReference>
<dbReference type="HOGENOM" id="CLU_2758719_0_0_1"/>
<name>A0A0C3EV80_PILCF</name>
<accession>A0A0C3EV80</accession>
<reference evidence="1 2" key="1">
    <citation type="submission" date="2014-04" db="EMBL/GenBank/DDBJ databases">
        <authorList>
            <consortium name="DOE Joint Genome Institute"/>
            <person name="Kuo A."/>
            <person name="Tarkka M."/>
            <person name="Buscot F."/>
            <person name="Kohler A."/>
            <person name="Nagy L.G."/>
            <person name="Floudas D."/>
            <person name="Copeland A."/>
            <person name="Barry K.W."/>
            <person name="Cichocki N."/>
            <person name="Veneault-Fourrey C."/>
            <person name="LaButti K."/>
            <person name="Lindquist E.A."/>
            <person name="Lipzen A."/>
            <person name="Lundell T."/>
            <person name="Morin E."/>
            <person name="Murat C."/>
            <person name="Sun H."/>
            <person name="Tunlid A."/>
            <person name="Henrissat B."/>
            <person name="Grigoriev I.V."/>
            <person name="Hibbett D.S."/>
            <person name="Martin F."/>
            <person name="Nordberg H.P."/>
            <person name="Cantor M.N."/>
            <person name="Hua S.X."/>
        </authorList>
    </citation>
    <scope>NUCLEOTIDE SEQUENCE [LARGE SCALE GENOMIC DNA]</scope>
    <source>
        <strain evidence="1 2">F 1598</strain>
    </source>
</reference>
<gene>
    <name evidence="1" type="ORF">PILCRDRAFT_747625</name>
</gene>
<protein>
    <submittedName>
        <fullName evidence="1">Uncharacterized protein</fullName>
    </submittedName>
</protein>
<dbReference type="InParanoid" id="A0A0C3EV80"/>
<evidence type="ECO:0000313" key="2">
    <source>
        <dbReference type="Proteomes" id="UP000054166"/>
    </source>
</evidence>
<organism evidence="1 2">
    <name type="scientific">Piloderma croceum (strain F 1598)</name>
    <dbReference type="NCBI Taxonomy" id="765440"/>
    <lineage>
        <taxon>Eukaryota</taxon>
        <taxon>Fungi</taxon>
        <taxon>Dikarya</taxon>
        <taxon>Basidiomycota</taxon>
        <taxon>Agaricomycotina</taxon>
        <taxon>Agaricomycetes</taxon>
        <taxon>Agaricomycetidae</taxon>
        <taxon>Atheliales</taxon>
        <taxon>Atheliaceae</taxon>
        <taxon>Piloderma</taxon>
    </lineage>
</organism>
<sequence length="70" mass="7914">MSLQPQSVPWVVFDGTQCPVLWAVRVGLGHESCKARFVFLPRHLRMSCDSYIQPVFRTHTPSLGLLTQTS</sequence>